<organism evidence="2 3">
    <name type="scientific">Methanimicrococcus stummii</name>
    <dbReference type="NCBI Taxonomy" id="3028294"/>
    <lineage>
        <taxon>Archaea</taxon>
        <taxon>Methanobacteriati</taxon>
        <taxon>Methanobacteriota</taxon>
        <taxon>Stenosarchaea group</taxon>
        <taxon>Methanomicrobia</taxon>
        <taxon>Methanosarcinales</taxon>
        <taxon>Methanosarcinaceae</taxon>
        <taxon>Methanimicrococcus</taxon>
    </lineage>
</organism>
<gene>
    <name evidence="2" type="ORF">MmiEs2_08640</name>
</gene>
<evidence type="ECO:0000313" key="2">
    <source>
        <dbReference type="EMBL" id="WNY28661.1"/>
    </source>
</evidence>
<feature type="transmembrane region" description="Helical" evidence="1">
    <location>
        <begin position="12"/>
        <end position="45"/>
    </location>
</feature>
<protein>
    <submittedName>
        <fullName evidence="2">Uncharacterized protein</fullName>
    </submittedName>
</protein>
<dbReference type="RefSeq" id="WP_316560199.1">
    <property type="nucleotide sequence ID" value="NZ_CP131062.1"/>
</dbReference>
<feature type="transmembrane region" description="Helical" evidence="1">
    <location>
        <begin position="66"/>
        <end position="83"/>
    </location>
</feature>
<accession>A0AA96VA16</accession>
<dbReference type="GeneID" id="85197328"/>
<evidence type="ECO:0000313" key="3">
    <source>
        <dbReference type="Proteomes" id="UP001302662"/>
    </source>
</evidence>
<name>A0AA96VA16_9EURY</name>
<keyword evidence="1" id="KW-0812">Transmembrane</keyword>
<sequence length="117" mass="12470">MKIEKETARKAAIAGVAGMAVGIVMGLAGGIAFIVLVCAIIVLLAYQYYKIKKGETIEPYGLIEKIQYVALGVIVAVIFYSIITWQILVGVFICIGTALLAAALIHAIRTDVLAMDN</sequence>
<reference evidence="2 3" key="1">
    <citation type="submission" date="2023-07" db="EMBL/GenBank/DDBJ databases">
        <title>Closed genome sequence of Methanimicrococcus sp. Es2.</title>
        <authorList>
            <person name="Protasov E."/>
            <person name="Platt K."/>
            <person name="Reeh H."/>
            <person name="Poehlein A."/>
            <person name="Daniel R."/>
            <person name="Brune A."/>
        </authorList>
    </citation>
    <scope>NUCLEOTIDE SEQUENCE [LARGE SCALE GENOMIC DNA]</scope>
    <source>
        <strain evidence="2 3">Es2</strain>
    </source>
</reference>
<dbReference type="AlphaFoldDB" id="A0AA96VA16"/>
<keyword evidence="3" id="KW-1185">Reference proteome</keyword>
<keyword evidence="1" id="KW-1133">Transmembrane helix</keyword>
<dbReference type="EMBL" id="CP131062">
    <property type="protein sequence ID" value="WNY28661.1"/>
    <property type="molecule type" value="Genomic_DNA"/>
</dbReference>
<keyword evidence="1" id="KW-0472">Membrane</keyword>
<proteinExistence type="predicted"/>
<evidence type="ECO:0000256" key="1">
    <source>
        <dbReference type="SAM" id="Phobius"/>
    </source>
</evidence>
<dbReference type="KEGG" id="mees:MmiEs2_08640"/>
<dbReference type="Proteomes" id="UP001302662">
    <property type="component" value="Chromosome"/>
</dbReference>
<feature type="transmembrane region" description="Helical" evidence="1">
    <location>
        <begin position="89"/>
        <end position="108"/>
    </location>
</feature>